<dbReference type="PANTHER" id="PTHR37984:SF7">
    <property type="entry name" value="INTEGRASE CATALYTIC DOMAIN-CONTAINING PROTEIN"/>
    <property type="match status" value="1"/>
</dbReference>
<dbReference type="InterPro" id="IPR041577">
    <property type="entry name" value="RT_RNaseH_2"/>
</dbReference>
<dbReference type="SUPFAM" id="SSF56672">
    <property type="entry name" value="DNA/RNA polymerases"/>
    <property type="match status" value="1"/>
</dbReference>
<dbReference type="Proteomes" id="UP001235939">
    <property type="component" value="Chromosome 06"/>
</dbReference>
<protein>
    <submittedName>
        <fullName evidence="2">K02A2.6-like</fullName>
    </submittedName>
</protein>
<keyword evidence="3" id="KW-1185">Reference proteome</keyword>
<feature type="domain" description="Reverse transcriptase/retrotransposon-derived protein RNase H-like" evidence="1">
    <location>
        <begin position="108"/>
        <end position="166"/>
    </location>
</feature>
<name>A0ABY6KKH8_9ARAC</name>
<accession>A0ABY6KKH8</accession>
<dbReference type="Pfam" id="PF17919">
    <property type="entry name" value="RT_RNaseH_2"/>
    <property type="match status" value="1"/>
</dbReference>
<sequence>MVQVMIIMVQFNFAFTNVPEPHLVIDSEDLDVQWISPFLPIFLENVGSVKAPSSVLSAHAEVSRQQVDRRRWRAGIDSGGSRTSSPWLSPAAGGADVRRGTYWQLTTLLFALHLLLTCDASKDAMGAALLQEDRPLAFASASFSDSQKQYSQIEKELLSVYYGCKKDTHPMDELPTPFLEDKRMVKMVRVNISDEKLVAMQKDTREDPALNQLPPPQKLNIRSATVQRWASHPQPRYSGQVKRPILTRGKARLHPLGLHQNHPEGPGFQGLVAIFPELGIVRDVYLRALTDNLPPPSLDPDIQLFQNTFCSSYRANSSGNKGGEKQGHFLFQFEISVVSVPPRYVLGGHKYRCVGARGGWGGGVEGRVTCGVAAHARHVVYRGGKGCRRWQWCMLVPRMNYPADPRFYPGYPPPRYHMWWVLTAVRYRQYVEQPQTVLDKCWRRRPNVRGSYTCEAGSQSLRRGMKDAQQIVPSAAAGEEGCLMALLIDPPPPPNGREPPEN</sequence>
<reference evidence="2 3" key="1">
    <citation type="submission" date="2022-01" db="EMBL/GenBank/DDBJ databases">
        <title>A chromosomal length assembly of Cordylochernes scorpioides.</title>
        <authorList>
            <person name="Zeh D."/>
            <person name="Zeh J."/>
        </authorList>
    </citation>
    <scope>NUCLEOTIDE SEQUENCE [LARGE SCALE GENOMIC DNA]</scope>
    <source>
        <strain evidence="2">IN4F17</strain>
        <tissue evidence="2">Whole Body</tissue>
    </source>
</reference>
<evidence type="ECO:0000313" key="3">
    <source>
        <dbReference type="Proteomes" id="UP001235939"/>
    </source>
</evidence>
<evidence type="ECO:0000313" key="2">
    <source>
        <dbReference type="EMBL" id="UYV69214.1"/>
    </source>
</evidence>
<dbReference type="InterPro" id="IPR043502">
    <property type="entry name" value="DNA/RNA_pol_sf"/>
</dbReference>
<dbReference type="InterPro" id="IPR050951">
    <property type="entry name" value="Retrovirus_Pol_polyprotein"/>
</dbReference>
<evidence type="ECO:0000259" key="1">
    <source>
        <dbReference type="Pfam" id="PF17919"/>
    </source>
</evidence>
<gene>
    <name evidence="2" type="ORF">LAZ67_6002852</name>
</gene>
<dbReference type="EMBL" id="CP092868">
    <property type="protein sequence ID" value="UYV69214.1"/>
    <property type="molecule type" value="Genomic_DNA"/>
</dbReference>
<proteinExistence type="predicted"/>
<organism evidence="2 3">
    <name type="scientific">Cordylochernes scorpioides</name>
    <dbReference type="NCBI Taxonomy" id="51811"/>
    <lineage>
        <taxon>Eukaryota</taxon>
        <taxon>Metazoa</taxon>
        <taxon>Ecdysozoa</taxon>
        <taxon>Arthropoda</taxon>
        <taxon>Chelicerata</taxon>
        <taxon>Arachnida</taxon>
        <taxon>Pseudoscorpiones</taxon>
        <taxon>Cheliferoidea</taxon>
        <taxon>Chernetidae</taxon>
        <taxon>Cordylochernes</taxon>
    </lineage>
</organism>
<dbReference type="PANTHER" id="PTHR37984">
    <property type="entry name" value="PROTEIN CBG26694"/>
    <property type="match status" value="1"/>
</dbReference>